<protein>
    <recommendedName>
        <fullName evidence="1">protein acetyllysine N-acetyltransferase</fullName>
        <ecNumber evidence="1">2.3.1.286</ecNumber>
    </recommendedName>
</protein>
<feature type="domain" description="Deacetylase sirtuin-type" evidence="5">
    <location>
        <begin position="1"/>
        <end position="246"/>
    </location>
</feature>
<dbReference type="InterPro" id="IPR003000">
    <property type="entry name" value="Sirtuin"/>
</dbReference>
<evidence type="ECO:0000256" key="3">
    <source>
        <dbReference type="ARBA" id="ARBA00023027"/>
    </source>
</evidence>
<feature type="binding site" evidence="4">
    <location>
        <position position="132"/>
    </location>
    <ligand>
        <name>Zn(2+)</name>
        <dbReference type="ChEBI" id="CHEBI:29105"/>
    </ligand>
</feature>
<dbReference type="Proteomes" id="UP000245921">
    <property type="component" value="Unassembled WGS sequence"/>
</dbReference>
<dbReference type="InterPro" id="IPR050134">
    <property type="entry name" value="NAD-dep_sirtuin_deacylases"/>
</dbReference>
<accession>A0AA45C8I9</accession>
<comment type="caution">
    <text evidence="6">The sequence shown here is derived from an EMBL/GenBank/DDBJ whole genome shotgun (WGS) entry which is preliminary data.</text>
</comment>
<dbReference type="EMBL" id="QGGI01000002">
    <property type="protein sequence ID" value="PWJ96160.1"/>
    <property type="molecule type" value="Genomic_DNA"/>
</dbReference>
<proteinExistence type="predicted"/>
<evidence type="ECO:0000259" key="5">
    <source>
        <dbReference type="PROSITE" id="PS50305"/>
    </source>
</evidence>
<keyword evidence="4" id="KW-0479">Metal-binding</keyword>
<dbReference type="PANTHER" id="PTHR11085:SF10">
    <property type="entry name" value="NAD-DEPENDENT PROTEIN DEACYLASE SIRTUIN-5, MITOCHONDRIAL-RELATED"/>
    <property type="match status" value="1"/>
</dbReference>
<dbReference type="Gene3D" id="3.30.1600.10">
    <property type="entry name" value="SIR2/SIRT2 'Small Domain"/>
    <property type="match status" value="1"/>
</dbReference>
<feature type="active site" description="Proton acceptor" evidence="4">
    <location>
        <position position="121"/>
    </location>
</feature>
<gene>
    <name evidence="6" type="ORF">C7380_10269</name>
</gene>
<keyword evidence="7" id="KW-1185">Reference proteome</keyword>
<dbReference type="AlphaFoldDB" id="A0AA45C8I9"/>
<reference evidence="6 7" key="1">
    <citation type="submission" date="2018-05" db="EMBL/GenBank/DDBJ databases">
        <title>Genomic Encyclopedia of Type Strains, Phase IV (KMG-IV): sequencing the most valuable type-strain genomes for metagenomic binning, comparative biology and taxonomic classification.</title>
        <authorList>
            <person name="Goeker M."/>
        </authorList>
    </citation>
    <scope>NUCLEOTIDE SEQUENCE [LARGE SCALE GENOMIC DNA]</scope>
    <source>
        <strain evidence="6 7">DSM 24906</strain>
    </source>
</reference>
<evidence type="ECO:0000256" key="1">
    <source>
        <dbReference type="ARBA" id="ARBA00012928"/>
    </source>
</evidence>
<feature type="binding site" evidence="4">
    <location>
        <position position="153"/>
    </location>
    <ligand>
        <name>Zn(2+)</name>
        <dbReference type="ChEBI" id="CHEBI:29105"/>
    </ligand>
</feature>
<dbReference type="GO" id="GO:0070403">
    <property type="term" value="F:NAD+ binding"/>
    <property type="evidence" value="ECO:0007669"/>
    <property type="project" value="InterPro"/>
</dbReference>
<dbReference type="PANTHER" id="PTHR11085">
    <property type="entry name" value="NAD-DEPENDENT PROTEIN DEACYLASE SIRTUIN-5, MITOCHONDRIAL-RELATED"/>
    <property type="match status" value="1"/>
</dbReference>
<dbReference type="GO" id="GO:0046872">
    <property type="term" value="F:metal ion binding"/>
    <property type="evidence" value="ECO:0007669"/>
    <property type="project" value="UniProtKB-KW"/>
</dbReference>
<feature type="binding site" evidence="4">
    <location>
        <position position="129"/>
    </location>
    <ligand>
        <name>Zn(2+)</name>
        <dbReference type="ChEBI" id="CHEBI:29105"/>
    </ligand>
</feature>
<dbReference type="InterPro" id="IPR026591">
    <property type="entry name" value="Sirtuin_cat_small_dom_sf"/>
</dbReference>
<keyword evidence="3" id="KW-0520">NAD</keyword>
<dbReference type="RefSeq" id="WP_109603783.1">
    <property type="nucleotide sequence ID" value="NZ_QGGI01000002.1"/>
</dbReference>
<dbReference type="InterPro" id="IPR029035">
    <property type="entry name" value="DHS-like_NAD/FAD-binding_dom"/>
</dbReference>
<dbReference type="CDD" id="cd01407">
    <property type="entry name" value="SIR2-fam"/>
    <property type="match status" value="1"/>
</dbReference>
<dbReference type="InterPro" id="IPR026590">
    <property type="entry name" value="Ssirtuin_cat_dom"/>
</dbReference>
<dbReference type="GO" id="GO:0017136">
    <property type="term" value="F:histone deacetylase activity, NAD-dependent"/>
    <property type="evidence" value="ECO:0007669"/>
    <property type="project" value="TreeGrafter"/>
</dbReference>
<feature type="binding site" evidence="4">
    <location>
        <position position="155"/>
    </location>
    <ligand>
        <name>Zn(2+)</name>
        <dbReference type="ChEBI" id="CHEBI:29105"/>
    </ligand>
</feature>
<dbReference type="PROSITE" id="PS50305">
    <property type="entry name" value="SIRTUIN"/>
    <property type="match status" value="1"/>
</dbReference>
<sequence>MNNLEKTVYLLKNSKNITVLSGAGMSTNAGIADFRGPNGIYTRADIDYPERIFDFEYFKKDPHLFYKFHREFLKTIENAVPTFTHEFLLKLEKEGKIKSIITQNIDSLHQKAGSEKVLEIHGGVINNYCIECHKFFSYEVLKEKLKSEDIPKCDCGGVIKPDIVFFGEMVKSLDQCQKQVQDSDLLIILGSSLTVTPAAFLPSYAGGKIIIVNKGDISFFYVPEKKLEVYENNDIDSFFKKISNLY</sequence>
<dbReference type="EC" id="2.3.1.286" evidence="1"/>
<dbReference type="SUPFAM" id="SSF52467">
    <property type="entry name" value="DHS-like NAD/FAD-binding domain"/>
    <property type="match status" value="1"/>
</dbReference>
<organism evidence="6 7">
    <name type="scientific">Oceanotoga teriensis</name>
    <dbReference type="NCBI Taxonomy" id="515440"/>
    <lineage>
        <taxon>Bacteria</taxon>
        <taxon>Thermotogati</taxon>
        <taxon>Thermotogota</taxon>
        <taxon>Thermotogae</taxon>
        <taxon>Petrotogales</taxon>
        <taxon>Petrotogaceae</taxon>
        <taxon>Oceanotoga</taxon>
    </lineage>
</organism>
<name>A0AA45C8I9_9BACT</name>
<evidence type="ECO:0000256" key="2">
    <source>
        <dbReference type="ARBA" id="ARBA00022679"/>
    </source>
</evidence>
<dbReference type="Pfam" id="PF02146">
    <property type="entry name" value="SIR2"/>
    <property type="match status" value="1"/>
</dbReference>
<dbReference type="Gene3D" id="3.40.50.1220">
    <property type="entry name" value="TPP-binding domain"/>
    <property type="match status" value="1"/>
</dbReference>
<keyword evidence="2" id="KW-0808">Transferase</keyword>
<keyword evidence="4" id="KW-0862">Zinc</keyword>
<evidence type="ECO:0000313" key="7">
    <source>
        <dbReference type="Proteomes" id="UP000245921"/>
    </source>
</evidence>
<evidence type="ECO:0000256" key="4">
    <source>
        <dbReference type="PROSITE-ProRule" id="PRU00236"/>
    </source>
</evidence>
<evidence type="ECO:0000313" key="6">
    <source>
        <dbReference type="EMBL" id="PWJ96160.1"/>
    </source>
</evidence>